<dbReference type="Proteomes" id="UP001198200">
    <property type="component" value="Unassembled WGS sequence"/>
</dbReference>
<feature type="compositionally biased region" description="Basic and acidic residues" evidence="3">
    <location>
        <begin position="506"/>
        <end position="525"/>
    </location>
</feature>
<reference evidence="5 6" key="1">
    <citation type="submission" date="2021-10" db="EMBL/GenBank/DDBJ databases">
        <title>Anaerobic single-cell dispensing facilitates the cultivation of human gut bacteria.</title>
        <authorList>
            <person name="Afrizal A."/>
        </authorList>
    </citation>
    <scope>NUCLEOTIDE SEQUENCE [LARGE SCALE GENOMIC DNA]</scope>
    <source>
        <strain evidence="5 6">CLA-AA-H224</strain>
    </source>
</reference>
<dbReference type="InterPro" id="IPR027417">
    <property type="entry name" value="P-loop_NTPase"/>
</dbReference>
<dbReference type="EMBL" id="JAJEQN010000013">
    <property type="protein sequence ID" value="MCC2221374.1"/>
    <property type="molecule type" value="Genomic_DNA"/>
</dbReference>
<accession>A0AAE3E3Y3</accession>
<dbReference type="GO" id="GO:0005524">
    <property type="term" value="F:ATP binding"/>
    <property type="evidence" value="ECO:0007669"/>
    <property type="project" value="UniProtKB-KW"/>
</dbReference>
<gene>
    <name evidence="5" type="ORF">LKD48_06900</name>
</gene>
<dbReference type="GO" id="GO:0003677">
    <property type="term" value="F:DNA binding"/>
    <property type="evidence" value="ECO:0007669"/>
    <property type="project" value="InterPro"/>
</dbReference>
<dbReference type="InterPro" id="IPR003439">
    <property type="entry name" value="ABC_transporter-like_ATP-bd"/>
</dbReference>
<evidence type="ECO:0000256" key="1">
    <source>
        <dbReference type="ARBA" id="ARBA00022741"/>
    </source>
</evidence>
<organism evidence="5 6">
    <name type="scientific">Anthropogastromicrobium aceti</name>
    <dbReference type="NCBI Taxonomy" id="2981768"/>
    <lineage>
        <taxon>Bacteria</taxon>
        <taxon>Bacillati</taxon>
        <taxon>Bacillota</taxon>
        <taxon>Clostridia</taxon>
        <taxon>Lachnospirales</taxon>
        <taxon>Lachnospiraceae</taxon>
        <taxon>Anthropogastromicrobium</taxon>
    </lineage>
</organism>
<comment type="caution">
    <text evidence="5">The sequence shown here is derived from an EMBL/GenBank/DDBJ whole genome shotgun (WGS) entry which is preliminary data.</text>
</comment>
<dbReference type="InterPro" id="IPR003593">
    <property type="entry name" value="AAA+_ATPase"/>
</dbReference>
<name>A0AAE3E3Y3_9FIRM</name>
<keyword evidence="2 5" id="KW-0067">ATP-binding</keyword>
<evidence type="ECO:0000256" key="3">
    <source>
        <dbReference type="SAM" id="MobiDB-lite"/>
    </source>
</evidence>
<dbReference type="SUPFAM" id="SSF52540">
    <property type="entry name" value="P-loop containing nucleoside triphosphate hydrolases"/>
    <property type="match status" value="2"/>
</dbReference>
<dbReference type="PANTHER" id="PTHR42855">
    <property type="entry name" value="ABC TRANSPORTER ATP-BINDING SUBUNIT"/>
    <property type="match status" value="1"/>
</dbReference>
<dbReference type="CDD" id="cd03221">
    <property type="entry name" value="ABCF_EF-3"/>
    <property type="match status" value="2"/>
</dbReference>
<dbReference type="AlphaFoldDB" id="A0AAE3E3Y3"/>
<feature type="domain" description="ABC transporter" evidence="4">
    <location>
        <begin position="4"/>
        <end position="218"/>
    </location>
</feature>
<dbReference type="Gene3D" id="1.10.287.380">
    <property type="entry name" value="Valyl-tRNA synthetase, C-terminal domain"/>
    <property type="match status" value="1"/>
</dbReference>
<dbReference type="InterPro" id="IPR017871">
    <property type="entry name" value="ABC_transporter-like_CS"/>
</dbReference>
<dbReference type="Pfam" id="PF16326">
    <property type="entry name" value="ABC_tran_CTD"/>
    <property type="match status" value="1"/>
</dbReference>
<keyword evidence="1" id="KW-0547">Nucleotide-binding</keyword>
<evidence type="ECO:0000313" key="5">
    <source>
        <dbReference type="EMBL" id="MCC2221374.1"/>
    </source>
</evidence>
<evidence type="ECO:0000259" key="4">
    <source>
        <dbReference type="PROSITE" id="PS50893"/>
    </source>
</evidence>
<proteinExistence type="predicted"/>
<dbReference type="SMART" id="SM00382">
    <property type="entry name" value="AAA"/>
    <property type="match status" value="2"/>
</dbReference>
<dbReference type="RefSeq" id="WP_308731572.1">
    <property type="nucleotide sequence ID" value="NZ_JAJEQN010000013.1"/>
</dbReference>
<dbReference type="InterPro" id="IPR032781">
    <property type="entry name" value="ABC_tran_Xtn"/>
</dbReference>
<feature type="domain" description="ABC transporter" evidence="4">
    <location>
        <begin position="282"/>
        <end position="515"/>
    </location>
</feature>
<dbReference type="Gene3D" id="3.40.50.300">
    <property type="entry name" value="P-loop containing nucleotide triphosphate hydrolases"/>
    <property type="match status" value="2"/>
</dbReference>
<keyword evidence="6" id="KW-1185">Reference proteome</keyword>
<evidence type="ECO:0000313" key="6">
    <source>
        <dbReference type="Proteomes" id="UP001198200"/>
    </source>
</evidence>
<dbReference type="GO" id="GO:0016887">
    <property type="term" value="F:ATP hydrolysis activity"/>
    <property type="evidence" value="ECO:0007669"/>
    <property type="project" value="InterPro"/>
</dbReference>
<sequence length="613" mass="70504">MNLLSLEQAQKSYGEKVLLKQANFYLNEGEKVGIIGINGTGKTTLLRILAGTEVPDEGSRTVANHVVLRFLEQNPQMPADMSVLEYVLQGEKEEDRWILEPDAKTLLMTFELNDFNQPCGQLSGGQKKRAALAKTLLRPADILILDEPTNHLDTKMADWLEDYLRRYRGAMIMVTHDRYFLDQVTNRITELDHASLYSYETNYSGYLQKKAEREQNEDSAAAKRKNLLRTELEWLNRGARARSTKQKAHIQRIENLQEQRGPVRDRTVQLDSVASRLGKTTLEVEGLAGGYPGHECFHDFSYIFLKGDRIGIVGPNGCGKTTLMKILAGTIMPLRGTRTAGVTLKIGYYTQEIASDPSAGVAYMDPNKKVLDYIRDTAEYVRTPEGSVSASVMLDRFLFPPVVQQQLIKSLSGGEKKRLYLLRVLMEEPNFLILDEPANDLDIRTMEVLEDYLDRFEGIVVTVSHDRYFLDRCVRRMFAFEENHTLRQYEGGYSDYAAVKQAEEEEKQRAEREKEKKKQQKAEEVTKKPVREQKLRFSYLEQREYNTIEEDIQTLEETIEQLEKDMDAAATDFVRLRELSEKKEQSEALLEQKMERWVYLSDLAERIEAQKNS</sequence>
<dbReference type="PROSITE" id="PS50893">
    <property type="entry name" value="ABC_TRANSPORTER_2"/>
    <property type="match status" value="2"/>
</dbReference>
<dbReference type="InterPro" id="IPR037118">
    <property type="entry name" value="Val-tRNA_synth_C_sf"/>
</dbReference>
<dbReference type="PROSITE" id="PS00211">
    <property type="entry name" value="ABC_TRANSPORTER_1"/>
    <property type="match status" value="1"/>
</dbReference>
<evidence type="ECO:0000256" key="2">
    <source>
        <dbReference type="ARBA" id="ARBA00022840"/>
    </source>
</evidence>
<dbReference type="PANTHER" id="PTHR42855:SF1">
    <property type="entry name" value="ABC TRANSPORTER DOMAIN-CONTAINING PROTEIN"/>
    <property type="match status" value="1"/>
</dbReference>
<feature type="region of interest" description="Disordered" evidence="3">
    <location>
        <begin position="504"/>
        <end position="525"/>
    </location>
</feature>
<dbReference type="Pfam" id="PF12848">
    <property type="entry name" value="ABC_tran_Xtn"/>
    <property type="match status" value="1"/>
</dbReference>
<dbReference type="InterPro" id="IPR051309">
    <property type="entry name" value="ABCF_ATPase"/>
</dbReference>
<dbReference type="FunFam" id="3.40.50.300:FF:000011">
    <property type="entry name" value="Putative ABC transporter ATP-binding component"/>
    <property type="match status" value="1"/>
</dbReference>
<dbReference type="InterPro" id="IPR032524">
    <property type="entry name" value="ABC_tran_C"/>
</dbReference>
<dbReference type="Pfam" id="PF00005">
    <property type="entry name" value="ABC_tran"/>
    <property type="match status" value="2"/>
</dbReference>
<protein>
    <submittedName>
        <fullName evidence="5">ABC-F family ATP-binding cassette domain-containing protein</fullName>
    </submittedName>
</protein>